<sequence>MTPTYQAWQIHPVAATTDEKSPEVLQNLQIHTIPKPIPGPRQALVRIHAASLNYRDLLTTAFSPKYPVPTVPGLSPCSDGAGSVEAVGEESKWSPGDEVLFVLQNSWVDGDVSAFDFVTLGGGSTQGLLQQYRLIDDALLVKKPKHLDWEEAAALAGAGATAVNALFHSGVSSPGFDLSGKTVLTQGSGGVSCAAVQLAAAAGARVIATSSSEEKLKLLKGLGASDLINYQTHPEWADEVLKLTHGRGVDLVVDVAGAGTIEQSLRAVRQGGTVVILGFLTESKTYDVVFPLILGAKIVRGLLVASSEMYKETVALAEKYKIVPYIGERFGWSQAREALSALRSGKVVGKITIKV</sequence>
<dbReference type="PANTHER" id="PTHR45033">
    <property type="match status" value="1"/>
</dbReference>
<dbReference type="InterPro" id="IPR052711">
    <property type="entry name" value="Zinc_ADH-like"/>
</dbReference>
<dbReference type="GO" id="GO:0016491">
    <property type="term" value="F:oxidoreductase activity"/>
    <property type="evidence" value="ECO:0007669"/>
    <property type="project" value="InterPro"/>
</dbReference>
<dbReference type="AlphaFoldDB" id="A0A0D1YF27"/>
<dbReference type="OrthoDB" id="3509362at2759"/>
<proteinExistence type="predicted"/>
<keyword evidence="3" id="KW-1185">Reference proteome</keyword>
<dbReference type="Gene3D" id="3.40.50.720">
    <property type="entry name" value="NAD(P)-binding Rossmann-like Domain"/>
    <property type="match status" value="1"/>
</dbReference>
<evidence type="ECO:0000313" key="3">
    <source>
        <dbReference type="Proteomes" id="UP000053259"/>
    </source>
</evidence>
<protein>
    <recommendedName>
        <fullName evidence="1">Enoyl reductase (ER) domain-containing protein</fullName>
    </recommendedName>
</protein>
<reference evidence="2 3" key="1">
    <citation type="submission" date="2015-01" db="EMBL/GenBank/DDBJ databases">
        <title>The Genome Sequence of Ochroconis gallopava CBS43764.</title>
        <authorList>
            <consortium name="The Broad Institute Genomics Platform"/>
            <person name="Cuomo C."/>
            <person name="de Hoog S."/>
            <person name="Gorbushina A."/>
            <person name="Stielow B."/>
            <person name="Teixiera M."/>
            <person name="Abouelleil A."/>
            <person name="Chapman S.B."/>
            <person name="Priest M."/>
            <person name="Young S.K."/>
            <person name="Wortman J."/>
            <person name="Nusbaum C."/>
            <person name="Birren B."/>
        </authorList>
    </citation>
    <scope>NUCLEOTIDE SEQUENCE [LARGE SCALE GENOMIC DNA]</scope>
    <source>
        <strain evidence="2 3">CBS 43764</strain>
    </source>
</reference>
<evidence type="ECO:0000259" key="1">
    <source>
        <dbReference type="SMART" id="SM00829"/>
    </source>
</evidence>
<dbReference type="RefSeq" id="XP_016209231.1">
    <property type="nucleotide sequence ID" value="XM_016362882.1"/>
</dbReference>
<dbReference type="PANTHER" id="PTHR45033:SF2">
    <property type="entry name" value="ZINC-TYPE ALCOHOL DEHYDROGENASE-LIKE PROTEIN C1773.06C"/>
    <property type="match status" value="1"/>
</dbReference>
<dbReference type="InterPro" id="IPR011032">
    <property type="entry name" value="GroES-like_sf"/>
</dbReference>
<dbReference type="Proteomes" id="UP000053259">
    <property type="component" value="Unassembled WGS sequence"/>
</dbReference>
<dbReference type="InterPro" id="IPR013149">
    <property type="entry name" value="ADH-like_C"/>
</dbReference>
<accession>A0A0D1YF27</accession>
<feature type="domain" description="Enoyl reductase (ER)" evidence="1">
    <location>
        <begin position="23"/>
        <end position="353"/>
    </location>
</feature>
<dbReference type="Pfam" id="PF00107">
    <property type="entry name" value="ADH_zinc_N"/>
    <property type="match status" value="1"/>
</dbReference>
<dbReference type="Pfam" id="PF08240">
    <property type="entry name" value="ADH_N"/>
    <property type="match status" value="1"/>
</dbReference>
<dbReference type="SMART" id="SM00829">
    <property type="entry name" value="PKS_ER"/>
    <property type="match status" value="1"/>
</dbReference>
<dbReference type="CDD" id="cd08276">
    <property type="entry name" value="MDR7"/>
    <property type="match status" value="1"/>
</dbReference>
<dbReference type="Gene3D" id="3.90.180.10">
    <property type="entry name" value="Medium-chain alcohol dehydrogenases, catalytic domain"/>
    <property type="match status" value="1"/>
</dbReference>
<evidence type="ECO:0000313" key="2">
    <source>
        <dbReference type="EMBL" id="KIV99361.1"/>
    </source>
</evidence>
<dbReference type="InterPro" id="IPR020843">
    <property type="entry name" value="ER"/>
</dbReference>
<dbReference type="STRING" id="253628.A0A0D1YF27"/>
<dbReference type="SUPFAM" id="SSF50129">
    <property type="entry name" value="GroES-like"/>
    <property type="match status" value="1"/>
</dbReference>
<dbReference type="InterPro" id="IPR013154">
    <property type="entry name" value="ADH-like_N"/>
</dbReference>
<dbReference type="HOGENOM" id="CLU_026673_3_4_1"/>
<name>A0A0D1YF27_9PEZI</name>
<dbReference type="EMBL" id="KN847578">
    <property type="protein sequence ID" value="KIV99361.1"/>
    <property type="molecule type" value="Genomic_DNA"/>
</dbReference>
<organism evidence="2 3">
    <name type="scientific">Verruconis gallopava</name>
    <dbReference type="NCBI Taxonomy" id="253628"/>
    <lineage>
        <taxon>Eukaryota</taxon>
        <taxon>Fungi</taxon>
        <taxon>Dikarya</taxon>
        <taxon>Ascomycota</taxon>
        <taxon>Pezizomycotina</taxon>
        <taxon>Dothideomycetes</taxon>
        <taxon>Pleosporomycetidae</taxon>
        <taxon>Venturiales</taxon>
        <taxon>Sympoventuriaceae</taxon>
        <taxon>Verruconis</taxon>
    </lineage>
</organism>
<gene>
    <name evidence="2" type="ORF">PV09_08907</name>
</gene>
<dbReference type="VEuPathDB" id="FungiDB:PV09_08907"/>
<dbReference type="SUPFAM" id="SSF51735">
    <property type="entry name" value="NAD(P)-binding Rossmann-fold domains"/>
    <property type="match status" value="1"/>
</dbReference>
<dbReference type="InterPro" id="IPR036291">
    <property type="entry name" value="NAD(P)-bd_dom_sf"/>
</dbReference>
<dbReference type="GeneID" id="27316880"/>
<dbReference type="InParanoid" id="A0A0D1YF27"/>